<dbReference type="OrthoDB" id="3800936at2759"/>
<evidence type="ECO:0000256" key="1">
    <source>
        <dbReference type="SAM" id="MobiDB-lite"/>
    </source>
</evidence>
<sequence length="561" mass="64257">MINEATLTSNTYLDENELRECISEGVGMILARWNHRKQPLISVELEAFPQNELGRCINPWRYRSHKPHDLNWRPIKRRLPKPLPYSSRCAMMSSKAIDYITEGMGNLSLGMSPKWETQTKRTYPAMFSLFHITKIIAKARESESTELSDALIEIFASTAVKTFTSRCKHKYPKACRYVYPGCQTTDLFDEHDMRTNEGKFLDEVVRFLAAENMERVKSFCYKFDRERLPDIVRIYYDNPSDPLEIVDTCGLFQQEEIDFYGREFLWHALNEMKSALIWVAESQQEQKADGSSNELLAAATDDQDEEPLPKEEELISSDAEDIQSGSSACAMTLTEGSTIGNENSLPKGKESKPTKNSEQARKPTTLDEEATQPDSQSKVIVEGPLRMNNDQSPNGERAELTRKPKSSKAESSQTVLPDRAPKKDPEFKSKEKKRKGTKPEQEEKRPKQKETKPEHKKTSVEQRERQAKQRKVEQKVRNPEHKARQPEKKQDNPGQRKMKLEQTEKKPRGAKKPTQQAGPCRRKNQSIKTSLSIEMLPRSLLNPGIRKGQNARKDDPGSRAL</sequence>
<feature type="compositionally biased region" description="Basic and acidic residues" evidence="1">
    <location>
        <begin position="347"/>
        <end position="365"/>
    </location>
</feature>
<proteinExistence type="predicted"/>
<feature type="compositionally biased region" description="Basic and acidic residues" evidence="1">
    <location>
        <begin position="419"/>
        <end position="429"/>
    </location>
</feature>
<protein>
    <submittedName>
        <fullName evidence="2 4">Uncharacterized protein</fullName>
    </submittedName>
</protein>
<reference evidence="4" key="2">
    <citation type="submission" date="2020-04" db="EMBL/GenBank/DDBJ databases">
        <authorList>
            <consortium name="NCBI Genome Project"/>
        </authorList>
    </citation>
    <scope>NUCLEOTIDE SEQUENCE</scope>
    <source>
        <strain evidence="4">CBS 304.34</strain>
    </source>
</reference>
<dbReference type="EMBL" id="MU003696">
    <property type="protein sequence ID" value="KAF2812864.1"/>
    <property type="molecule type" value="Genomic_DNA"/>
</dbReference>
<evidence type="ECO:0000313" key="4">
    <source>
        <dbReference type="RefSeq" id="XP_033579828.1"/>
    </source>
</evidence>
<dbReference type="AlphaFoldDB" id="A0A6A6YXY9"/>
<dbReference type="GeneID" id="54466041"/>
<feature type="compositionally biased region" description="Basic and acidic residues" evidence="1">
    <location>
        <begin position="498"/>
        <end position="507"/>
    </location>
</feature>
<reference evidence="2 4" key="1">
    <citation type="journal article" date="2020" name="Stud. Mycol.">
        <title>101 Dothideomycetes genomes: a test case for predicting lifestyles and emergence of pathogens.</title>
        <authorList>
            <person name="Haridas S."/>
            <person name="Albert R."/>
            <person name="Binder M."/>
            <person name="Bloem J."/>
            <person name="Labutti K."/>
            <person name="Salamov A."/>
            <person name="Andreopoulos B."/>
            <person name="Baker S."/>
            <person name="Barry K."/>
            <person name="Bills G."/>
            <person name="Bluhm B."/>
            <person name="Cannon C."/>
            <person name="Castanera R."/>
            <person name="Culley D."/>
            <person name="Daum C."/>
            <person name="Ezra D."/>
            <person name="Gonzalez J."/>
            <person name="Henrissat B."/>
            <person name="Kuo A."/>
            <person name="Liang C."/>
            <person name="Lipzen A."/>
            <person name="Lutzoni F."/>
            <person name="Magnuson J."/>
            <person name="Mondo S."/>
            <person name="Nolan M."/>
            <person name="Ohm R."/>
            <person name="Pangilinan J."/>
            <person name="Park H.-J."/>
            <person name="Ramirez L."/>
            <person name="Alfaro M."/>
            <person name="Sun H."/>
            <person name="Tritt A."/>
            <person name="Yoshinaga Y."/>
            <person name="Zwiers L.-H."/>
            <person name="Turgeon B."/>
            <person name="Goodwin S."/>
            <person name="Spatafora J."/>
            <person name="Crous P."/>
            <person name="Grigoriev I."/>
        </authorList>
    </citation>
    <scope>NUCLEOTIDE SEQUENCE</scope>
    <source>
        <strain evidence="2 4">CBS 304.34</strain>
    </source>
</reference>
<feature type="compositionally biased region" description="Basic and acidic residues" evidence="1">
    <location>
        <begin position="551"/>
        <end position="561"/>
    </location>
</feature>
<feature type="compositionally biased region" description="Polar residues" evidence="1">
    <location>
        <begin position="323"/>
        <end position="344"/>
    </location>
</feature>
<dbReference type="Proteomes" id="UP000504636">
    <property type="component" value="Unplaced"/>
</dbReference>
<feature type="region of interest" description="Disordered" evidence="1">
    <location>
        <begin position="299"/>
        <end position="561"/>
    </location>
</feature>
<evidence type="ECO:0000313" key="3">
    <source>
        <dbReference type="Proteomes" id="UP000504636"/>
    </source>
</evidence>
<gene>
    <name evidence="2 4" type="ORF">BDZ99DRAFT_517173</name>
</gene>
<keyword evidence="3" id="KW-1185">Reference proteome</keyword>
<name>A0A6A6YXY9_9PEZI</name>
<organism evidence="2">
    <name type="scientific">Mytilinidion resinicola</name>
    <dbReference type="NCBI Taxonomy" id="574789"/>
    <lineage>
        <taxon>Eukaryota</taxon>
        <taxon>Fungi</taxon>
        <taxon>Dikarya</taxon>
        <taxon>Ascomycota</taxon>
        <taxon>Pezizomycotina</taxon>
        <taxon>Dothideomycetes</taxon>
        <taxon>Pleosporomycetidae</taxon>
        <taxon>Mytilinidiales</taxon>
        <taxon>Mytilinidiaceae</taxon>
        <taxon>Mytilinidion</taxon>
    </lineage>
</organism>
<reference evidence="4" key="3">
    <citation type="submission" date="2025-04" db="UniProtKB">
        <authorList>
            <consortium name="RefSeq"/>
        </authorList>
    </citation>
    <scope>IDENTIFICATION</scope>
    <source>
        <strain evidence="4">CBS 304.34</strain>
    </source>
</reference>
<accession>A0A6A6YXY9</accession>
<dbReference type="RefSeq" id="XP_033579828.1">
    <property type="nucleotide sequence ID" value="XM_033725148.1"/>
</dbReference>
<feature type="compositionally biased region" description="Basic and acidic residues" evidence="1">
    <location>
        <begin position="437"/>
        <end position="491"/>
    </location>
</feature>
<evidence type="ECO:0000313" key="2">
    <source>
        <dbReference type="EMBL" id="KAF2812864.1"/>
    </source>
</evidence>